<dbReference type="Proteomes" id="UP001530293">
    <property type="component" value="Unassembled WGS sequence"/>
</dbReference>
<feature type="region of interest" description="Disordered" evidence="4">
    <location>
        <begin position="772"/>
        <end position="807"/>
    </location>
</feature>
<proteinExistence type="predicted"/>
<reference evidence="5 6" key="1">
    <citation type="submission" date="2024-10" db="EMBL/GenBank/DDBJ databases">
        <title>Updated reference genomes for cyclostephanoid diatoms.</title>
        <authorList>
            <person name="Roberts W.R."/>
            <person name="Alverson A.J."/>
        </authorList>
    </citation>
    <scope>NUCLEOTIDE SEQUENCE [LARGE SCALE GENOMIC DNA]</scope>
    <source>
        <strain evidence="5 6">AJA232-27</strain>
    </source>
</reference>
<feature type="repeat" description="ANK" evidence="3">
    <location>
        <begin position="744"/>
        <end position="776"/>
    </location>
</feature>
<dbReference type="Pfam" id="PF12796">
    <property type="entry name" value="Ank_2"/>
    <property type="match status" value="1"/>
</dbReference>
<feature type="region of interest" description="Disordered" evidence="4">
    <location>
        <begin position="255"/>
        <end position="316"/>
    </location>
</feature>
<feature type="compositionally biased region" description="Basic residues" evidence="4">
    <location>
        <begin position="192"/>
        <end position="202"/>
    </location>
</feature>
<dbReference type="InterPro" id="IPR036770">
    <property type="entry name" value="Ankyrin_rpt-contain_sf"/>
</dbReference>
<evidence type="ECO:0000313" key="6">
    <source>
        <dbReference type="Proteomes" id="UP001530293"/>
    </source>
</evidence>
<dbReference type="PROSITE" id="PS50297">
    <property type="entry name" value="ANK_REP_REGION"/>
    <property type="match status" value="3"/>
</dbReference>
<dbReference type="AlphaFoldDB" id="A0ABD3NDF6"/>
<keyword evidence="2 3" id="KW-0040">ANK repeat</keyword>
<evidence type="ECO:0000256" key="1">
    <source>
        <dbReference type="ARBA" id="ARBA00022737"/>
    </source>
</evidence>
<evidence type="ECO:0000256" key="4">
    <source>
        <dbReference type="SAM" id="MobiDB-lite"/>
    </source>
</evidence>
<evidence type="ECO:0000256" key="3">
    <source>
        <dbReference type="PROSITE-ProRule" id="PRU00023"/>
    </source>
</evidence>
<keyword evidence="1" id="KW-0677">Repeat</keyword>
<keyword evidence="6" id="KW-1185">Reference proteome</keyword>
<feature type="compositionally biased region" description="Low complexity" evidence="4">
    <location>
        <begin position="154"/>
        <end position="166"/>
    </location>
</feature>
<accession>A0ABD3NDF6</accession>
<name>A0ABD3NDF6_9STRA</name>
<dbReference type="SMART" id="SM00248">
    <property type="entry name" value="ANK"/>
    <property type="match status" value="6"/>
</dbReference>
<dbReference type="InterPro" id="IPR002110">
    <property type="entry name" value="Ankyrin_rpt"/>
</dbReference>
<sequence>MMQPSLLPPTSKKIPSSIFDAIKDGDYMGLLALYATTAYDAVHSAEFARRGTGGVGIGARGLHRSHSLPLPLTPVSSMMTSGGPRKGVFIEEKKLDGFHGLTTDGAYKSSPSSGNNSSYTSSSSSIRWELELIVREILGAETIVPGYRQRRESSNSITSSTSIESNGMEKGAHSSNTATATSKRVVGQQQPNKRKSPHHHHGLPSLDYSTLFHNPSLVPRSTSHSNSSGRRDKEEEAEWDKVMWNCASVLSNSMPSPSFVASSQDRANRHRRRESLLGGEDAKQGIDDDAKHPPTTPIFEGNSALATPGDLAEGGTGSGTAQHLACVLDSPLALAILLVMGVNVEARHTAFRRLAVHEAACADSPLCLGLLMEVGTRSYMELFGAAADAAVASASSLPSTSVAYAAGESNLKSSSAVSTAAAATTGLSALDAISSSPQEKPGKKKVSLFAGLQKGQMPCKSFSMVKRISLDGREKVMEAKSFPVTLKVLWNAIQYLRSGQMNEVDAARYILERLEVSSKTMLTLALQCPHLPLAMEKNEEKTTYSFSLAAIPGVSAANQLFRSNHRDMQSLFIKRNVDGHGNTPLHWAAFKDSVRAIDVLLSFNVDVNTRAQPSGWAPLHDAAYSDASNAIARLIAAGASVDARSHSGATPLCFAAQEDAPNATRMLLKAGADPSLRCLGNSPGRFIRANNADNHQFYSRFSGYTPLHYCAHYNAVNAARVLLCESKRYHHYSALELLEIPDLNEKLPIHVAVARGSSLVLREFLHSGARVETSSYHPPSSPRSRSGSRDVSASTGAVSSPMQIPRNNVGNDESPISLLFTSPHAITPVSSPILRALIPSQPITSTKPWNCLSQTSIDACKQLIEEVEMNWTPARHALFCPTDRQAIIELLRVGKRLEQAGRGIFIDLWPRVLSFCGRGWFEPQLDDDADGGKSFSHKPYNDEGEISLHCSVAELEEFA</sequence>
<feature type="compositionally biased region" description="Polar residues" evidence="4">
    <location>
        <begin position="793"/>
        <end position="807"/>
    </location>
</feature>
<evidence type="ECO:0000313" key="5">
    <source>
        <dbReference type="EMBL" id="KAL3772371.1"/>
    </source>
</evidence>
<protein>
    <recommendedName>
        <fullName evidence="7">Ankyrin</fullName>
    </recommendedName>
</protein>
<feature type="compositionally biased region" description="Basic and acidic residues" evidence="4">
    <location>
        <begin position="280"/>
        <end position="292"/>
    </location>
</feature>
<feature type="compositionally biased region" description="Polar residues" evidence="4">
    <location>
        <begin position="207"/>
        <end position="228"/>
    </location>
</feature>
<feature type="region of interest" description="Disordered" evidence="4">
    <location>
        <begin position="102"/>
        <end position="122"/>
    </location>
</feature>
<dbReference type="Gene3D" id="1.25.40.20">
    <property type="entry name" value="Ankyrin repeat-containing domain"/>
    <property type="match status" value="2"/>
</dbReference>
<feature type="compositionally biased region" description="Polar residues" evidence="4">
    <location>
        <begin position="173"/>
        <end position="191"/>
    </location>
</feature>
<evidence type="ECO:0008006" key="7">
    <source>
        <dbReference type="Google" id="ProtNLM"/>
    </source>
</evidence>
<organism evidence="5 6">
    <name type="scientific">Discostella pseudostelligera</name>
    <dbReference type="NCBI Taxonomy" id="259834"/>
    <lineage>
        <taxon>Eukaryota</taxon>
        <taxon>Sar</taxon>
        <taxon>Stramenopiles</taxon>
        <taxon>Ochrophyta</taxon>
        <taxon>Bacillariophyta</taxon>
        <taxon>Coscinodiscophyceae</taxon>
        <taxon>Thalassiosirophycidae</taxon>
        <taxon>Stephanodiscales</taxon>
        <taxon>Stephanodiscaceae</taxon>
        <taxon>Discostella</taxon>
    </lineage>
</organism>
<dbReference type="Pfam" id="PF00023">
    <property type="entry name" value="Ank"/>
    <property type="match status" value="1"/>
</dbReference>
<gene>
    <name evidence="5" type="ORF">ACHAWU_005548</name>
</gene>
<feature type="compositionally biased region" description="Low complexity" evidence="4">
    <location>
        <begin position="109"/>
        <end position="122"/>
    </location>
</feature>
<dbReference type="InterPro" id="IPR050776">
    <property type="entry name" value="Ank_Repeat/CDKN_Inhibitor"/>
</dbReference>
<dbReference type="PANTHER" id="PTHR24201">
    <property type="entry name" value="ANK_REP_REGION DOMAIN-CONTAINING PROTEIN"/>
    <property type="match status" value="1"/>
</dbReference>
<comment type="caution">
    <text evidence="5">The sequence shown here is derived from an EMBL/GenBank/DDBJ whole genome shotgun (WGS) entry which is preliminary data.</text>
</comment>
<dbReference type="EMBL" id="JALLBG020000011">
    <property type="protein sequence ID" value="KAL3772371.1"/>
    <property type="molecule type" value="Genomic_DNA"/>
</dbReference>
<evidence type="ECO:0000256" key="2">
    <source>
        <dbReference type="ARBA" id="ARBA00023043"/>
    </source>
</evidence>
<feature type="repeat" description="ANK" evidence="3">
    <location>
        <begin position="647"/>
        <end position="679"/>
    </location>
</feature>
<dbReference type="PANTHER" id="PTHR24201:SF16">
    <property type="entry name" value="ANKYRIN-1-LIKE-RELATED"/>
    <property type="match status" value="1"/>
</dbReference>
<feature type="repeat" description="ANK" evidence="3">
    <location>
        <begin position="614"/>
        <end position="646"/>
    </location>
</feature>
<dbReference type="PROSITE" id="PS50088">
    <property type="entry name" value="ANK_REPEAT"/>
    <property type="match status" value="4"/>
</dbReference>
<dbReference type="SUPFAM" id="SSF48403">
    <property type="entry name" value="Ankyrin repeat"/>
    <property type="match status" value="1"/>
</dbReference>
<feature type="compositionally biased region" description="Polar residues" evidence="4">
    <location>
        <begin position="255"/>
        <end position="265"/>
    </location>
</feature>
<feature type="compositionally biased region" description="Low complexity" evidence="4">
    <location>
        <begin position="774"/>
        <end position="792"/>
    </location>
</feature>
<feature type="repeat" description="ANK" evidence="3">
    <location>
        <begin position="580"/>
        <end position="612"/>
    </location>
</feature>
<feature type="region of interest" description="Disordered" evidence="4">
    <location>
        <begin position="149"/>
        <end position="236"/>
    </location>
</feature>